<accession>A0AAU7YZR2</accession>
<protein>
    <submittedName>
        <fullName evidence="1">Uncharacterized protein</fullName>
    </submittedName>
</protein>
<reference evidence="1" key="1">
    <citation type="submission" date="2023-08" db="EMBL/GenBank/DDBJ databases">
        <authorList>
            <person name="Messyasz A."/>
            <person name="Mannisto M.K."/>
            <person name="Kerkhof L.J."/>
            <person name="Haggblom M."/>
        </authorList>
    </citation>
    <scope>NUCLEOTIDE SEQUENCE</scope>
    <source>
        <strain evidence="1">M8UP39</strain>
    </source>
</reference>
<sequence length="107" mass="11188">MLRHLELGTNLGAVLAATLLPSVVATIQSGTVGTLLSALTNGDNYIVDVFLGDGDGSFAPASRIITGLANSFGMAVGDLKKRILRRSVEEFRVPFSIALVLAKSLCL</sequence>
<dbReference type="KEGG" id="tgi:RBB81_21155"/>
<proteinExistence type="predicted"/>
<reference evidence="1" key="2">
    <citation type="journal article" date="2024" name="Environ. Microbiol.">
        <title>Genome analysis and description of Tunturibacter gen. nov. expands the diversity of Terriglobia in tundra soils.</title>
        <authorList>
            <person name="Messyasz A."/>
            <person name="Mannisto M.K."/>
            <person name="Kerkhof L.J."/>
            <person name="Haggblom M.M."/>
        </authorList>
    </citation>
    <scope>NUCLEOTIDE SEQUENCE</scope>
    <source>
        <strain evidence="1">M8UP39</strain>
    </source>
</reference>
<gene>
    <name evidence="1" type="ORF">RBB81_21155</name>
</gene>
<organism evidence="1">
    <name type="scientific">Tunturiibacter gelidiferens</name>
    <dbReference type="NCBI Taxonomy" id="3069689"/>
    <lineage>
        <taxon>Bacteria</taxon>
        <taxon>Pseudomonadati</taxon>
        <taxon>Acidobacteriota</taxon>
        <taxon>Terriglobia</taxon>
        <taxon>Terriglobales</taxon>
        <taxon>Acidobacteriaceae</taxon>
        <taxon>Tunturiibacter</taxon>
    </lineage>
</organism>
<name>A0AAU7YZR2_9BACT</name>
<dbReference type="RefSeq" id="WP_353072055.1">
    <property type="nucleotide sequence ID" value="NZ_CP132938.1"/>
</dbReference>
<dbReference type="EMBL" id="CP132938">
    <property type="protein sequence ID" value="XCB22059.1"/>
    <property type="molecule type" value="Genomic_DNA"/>
</dbReference>
<evidence type="ECO:0000313" key="1">
    <source>
        <dbReference type="EMBL" id="XCB22059.1"/>
    </source>
</evidence>
<dbReference type="AlphaFoldDB" id="A0AAU7YZR2"/>